<reference evidence="3" key="1">
    <citation type="submission" date="2023-06" db="EMBL/GenBank/DDBJ databases">
        <authorList>
            <person name="Delattre M."/>
        </authorList>
    </citation>
    <scope>NUCLEOTIDE SEQUENCE</scope>
    <source>
        <strain evidence="3">AF72</strain>
    </source>
</reference>
<evidence type="ECO:0000256" key="2">
    <source>
        <dbReference type="SAM" id="Phobius"/>
    </source>
</evidence>
<sequence length="382" mass="42219">MGHAACQQIKCIGFLVFCGLLRECATAAIGPQLREATAEEMEDVEPISDYTSFEITIPSIPAWPRIPPPNTDNAGFSLIEPEKPRPNSHPSTDQQKRNIMTTSLSPCNIPRPDSPGFQEFCQVQYHQSLAVCDPGSLLSRTETELIDEQIGRLNLSGCICGSCSDDPRPTVALMVVSLADWAGVQSCGNLAAAPPPSRASAAFLFAQFLADSWAHSCRPDLLLVYVERWVGERTHRPHLVPIFQNDYSRLSTRSRPTALRGTNQLLAETVIALNTAKRLFGTALATPRTSIPQWAVQLVISLLVFMCLAIYAADYITSRIGLRRASKKSSTSSHRPYRLRPGMYGHTMMNEQRPGGPVRKSTMMFRSFNKSRYAQVPVANRI</sequence>
<dbReference type="PANTHER" id="PTHR33748:SF9">
    <property type="entry name" value="PROTEIN CBG04248"/>
    <property type="match status" value="1"/>
</dbReference>
<dbReference type="GO" id="GO:0016020">
    <property type="term" value="C:membrane"/>
    <property type="evidence" value="ECO:0007669"/>
    <property type="project" value="TreeGrafter"/>
</dbReference>
<keyword evidence="2" id="KW-0812">Transmembrane</keyword>
<keyword evidence="2" id="KW-1133">Transmembrane helix</keyword>
<evidence type="ECO:0000313" key="4">
    <source>
        <dbReference type="Proteomes" id="UP001177023"/>
    </source>
</evidence>
<feature type="non-terminal residue" evidence="3">
    <location>
        <position position="1"/>
    </location>
</feature>
<feature type="region of interest" description="Disordered" evidence="1">
    <location>
        <begin position="327"/>
        <end position="357"/>
    </location>
</feature>
<dbReference type="AlphaFoldDB" id="A0AA36D6K9"/>
<comment type="caution">
    <text evidence="3">The sequence shown here is derived from an EMBL/GenBank/DDBJ whole genome shotgun (WGS) entry which is preliminary data.</text>
</comment>
<protein>
    <submittedName>
        <fullName evidence="3">Uncharacterized protein</fullName>
    </submittedName>
</protein>
<dbReference type="EMBL" id="CATQJA010002663">
    <property type="protein sequence ID" value="CAJ0581681.1"/>
    <property type="molecule type" value="Genomic_DNA"/>
</dbReference>
<feature type="compositionally biased region" description="Polar residues" evidence="1">
    <location>
        <begin position="88"/>
        <end position="97"/>
    </location>
</feature>
<organism evidence="3 4">
    <name type="scientific">Mesorhabditis spiculigera</name>
    <dbReference type="NCBI Taxonomy" id="96644"/>
    <lineage>
        <taxon>Eukaryota</taxon>
        <taxon>Metazoa</taxon>
        <taxon>Ecdysozoa</taxon>
        <taxon>Nematoda</taxon>
        <taxon>Chromadorea</taxon>
        <taxon>Rhabditida</taxon>
        <taxon>Rhabditina</taxon>
        <taxon>Rhabditomorpha</taxon>
        <taxon>Rhabditoidea</taxon>
        <taxon>Rhabditidae</taxon>
        <taxon>Mesorhabditinae</taxon>
        <taxon>Mesorhabditis</taxon>
    </lineage>
</organism>
<dbReference type="Proteomes" id="UP001177023">
    <property type="component" value="Unassembled WGS sequence"/>
</dbReference>
<accession>A0AA36D6K9</accession>
<feature type="region of interest" description="Disordered" evidence="1">
    <location>
        <begin position="64"/>
        <end position="97"/>
    </location>
</feature>
<gene>
    <name evidence="3" type="ORF">MSPICULIGERA_LOCUS19836</name>
</gene>
<feature type="transmembrane region" description="Helical" evidence="2">
    <location>
        <begin position="294"/>
        <end position="317"/>
    </location>
</feature>
<evidence type="ECO:0000256" key="1">
    <source>
        <dbReference type="SAM" id="MobiDB-lite"/>
    </source>
</evidence>
<evidence type="ECO:0000313" key="3">
    <source>
        <dbReference type="EMBL" id="CAJ0581681.1"/>
    </source>
</evidence>
<dbReference type="PANTHER" id="PTHR33748">
    <property type="entry name" value="PROTEIN CBG04600"/>
    <property type="match status" value="1"/>
</dbReference>
<keyword evidence="4" id="KW-1185">Reference proteome</keyword>
<name>A0AA36D6K9_9BILA</name>
<proteinExistence type="predicted"/>
<keyword evidence="2" id="KW-0472">Membrane</keyword>